<dbReference type="Proteomes" id="UP000198460">
    <property type="component" value="Unassembled WGS sequence"/>
</dbReference>
<dbReference type="NCBIfam" id="TIGR01392">
    <property type="entry name" value="homoserO_Ac_trn"/>
    <property type="match status" value="1"/>
</dbReference>
<comment type="similarity">
    <text evidence="8">Belongs to the AB hydrolase superfamily. MetX family.</text>
</comment>
<dbReference type="InterPro" id="IPR008220">
    <property type="entry name" value="HAT_MetX-like"/>
</dbReference>
<sequence length="381" mass="42034">MESIGIVTPQTLHFAEPLRLQSGNVLGNYQLVVETYGTLNAARSNAVLVCHALNASHHVAGAYADDPRNIGWWDNMVGPGKPLDTNRFFVIGVNNLGSCFGSTGPMSIDPATGAPYGARFPVVTVEDWVHAQARVADAFGIERFAAVMGGSLGGMQALAWSLLYPERVAHCIDIASTPKLSAQNIAFNEVARSSILSDPDFHGGDYYAHGVKPKRGLRVARMIGHITYLSDDDMAEKFGRALRRADGALDAYNFNFDVEFEVESYLRYQGDKFADYFDANTYLLITRALDYFDPAKAFGGDLTAALAHTTAKYLVVSFTTDWRFAPERSREIVKALLDNRRQVSYAEIDAPHGHDAFLLDDARYHNLMRAYYERIADEVGA</sequence>
<evidence type="ECO:0000256" key="3">
    <source>
        <dbReference type="ARBA" id="ARBA00022605"/>
    </source>
</evidence>
<evidence type="ECO:0000256" key="6">
    <source>
        <dbReference type="ARBA" id="ARBA00023315"/>
    </source>
</evidence>
<dbReference type="InterPro" id="IPR029058">
    <property type="entry name" value="AB_hydrolase_fold"/>
</dbReference>
<dbReference type="PANTHER" id="PTHR32268">
    <property type="entry name" value="HOMOSERINE O-ACETYLTRANSFERASE"/>
    <property type="match status" value="1"/>
</dbReference>
<comment type="catalytic activity">
    <reaction evidence="7 8">
        <text>L-homoserine + succinyl-CoA = O-succinyl-L-homoserine + CoA</text>
        <dbReference type="Rhea" id="RHEA:22008"/>
        <dbReference type="ChEBI" id="CHEBI:57287"/>
        <dbReference type="ChEBI" id="CHEBI:57292"/>
        <dbReference type="ChEBI" id="CHEBI:57476"/>
        <dbReference type="ChEBI" id="CHEBI:57661"/>
        <dbReference type="EC" id="2.3.1.46"/>
    </reaction>
</comment>
<comment type="pathway">
    <text evidence="8">Amino-acid biosynthesis; L-methionine biosynthesis via de novo pathway; O-succinyl-L-homoserine from L-homoserine: step 1/1.</text>
</comment>
<reference evidence="11 12" key="1">
    <citation type="submission" date="2017-04" db="EMBL/GenBank/DDBJ databases">
        <authorList>
            <person name="Afonso C.L."/>
            <person name="Miller P.J."/>
            <person name="Scott M.A."/>
            <person name="Spackman E."/>
            <person name="Goraichik I."/>
            <person name="Dimitrov K.M."/>
            <person name="Suarez D.L."/>
            <person name="Swayne D.E."/>
        </authorList>
    </citation>
    <scope>NUCLEOTIDE SEQUENCE [LARGE SCALE GENOMIC DNA]</scope>
    <source>
        <strain evidence="11">LMG 28154</strain>
    </source>
</reference>
<evidence type="ECO:0000259" key="10">
    <source>
        <dbReference type="Pfam" id="PF00561"/>
    </source>
</evidence>
<evidence type="ECO:0000313" key="12">
    <source>
        <dbReference type="Proteomes" id="UP000198460"/>
    </source>
</evidence>
<dbReference type="PIRSF" id="PIRSF000443">
    <property type="entry name" value="Homoser_Ac_trans"/>
    <property type="match status" value="1"/>
</dbReference>
<dbReference type="GO" id="GO:0005737">
    <property type="term" value="C:cytoplasm"/>
    <property type="evidence" value="ECO:0007669"/>
    <property type="project" value="UniProtKB-SubCell"/>
</dbReference>
<dbReference type="UniPathway" id="UPA00051">
    <property type="reaction ID" value="UER00075"/>
</dbReference>
<dbReference type="EC" id="2.3.1.46" evidence="8"/>
<name>A0A238H1V0_9BURK</name>
<feature type="active site" description="Nucleophile" evidence="8 9">
    <location>
        <position position="151"/>
    </location>
</feature>
<dbReference type="GO" id="GO:0004414">
    <property type="term" value="F:homoserine O-acetyltransferase activity"/>
    <property type="evidence" value="ECO:0007669"/>
    <property type="project" value="TreeGrafter"/>
</dbReference>
<comment type="subunit">
    <text evidence="1 8">Homodimer.</text>
</comment>
<accession>A0A238H1V0</accession>
<dbReference type="EMBL" id="FXAN01000038">
    <property type="protein sequence ID" value="SMF99123.1"/>
    <property type="molecule type" value="Genomic_DNA"/>
</dbReference>
<dbReference type="GO" id="GO:0009092">
    <property type="term" value="P:homoserine metabolic process"/>
    <property type="evidence" value="ECO:0007669"/>
    <property type="project" value="TreeGrafter"/>
</dbReference>
<comment type="function">
    <text evidence="8">Transfers a succinyl group from succinyl-CoA to L-homoserine, forming succinyl-L-homoserine.</text>
</comment>
<dbReference type="GO" id="GO:0009086">
    <property type="term" value="P:methionine biosynthetic process"/>
    <property type="evidence" value="ECO:0007669"/>
    <property type="project" value="UniProtKB-UniRule"/>
</dbReference>
<evidence type="ECO:0000256" key="7">
    <source>
        <dbReference type="ARBA" id="ARBA00051253"/>
    </source>
</evidence>
<dbReference type="SUPFAM" id="SSF53474">
    <property type="entry name" value="alpha/beta-Hydrolases"/>
    <property type="match status" value="1"/>
</dbReference>
<feature type="active site" evidence="8 9">
    <location>
        <position position="354"/>
    </location>
</feature>
<dbReference type="Gene3D" id="3.40.50.1820">
    <property type="entry name" value="alpha/beta hydrolase"/>
    <property type="match status" value="1"/>
</dbReference>
<dbReference type="NCBIfam" id="NF001209">
    <property type="entry name" value="PRK00175.1"/>
    <property type="match status" value="1"/>
</dbReference>
<evidence type="ECO:0000256" key="9">
    <source>
        <dbReference type="PIRSR" id="PIRSR000443-1"/>
    </source>
</evidence>
<feature type="binding site" evidence="8">
    <location>
        <position position="221"/>
    </location>
    <ligand>
        <name>substrate</name>
    </ligand>
</feature>
<feature type="domain" description="AB hydrolase-1" evidence="10">
    <location>
        <begin position="45"/>
        <end position="359"/>
    </location>
</feature>
<dbReference type="PANTHER" id="PTHR32268:SF11">
    <property type="entry name" value="HOMOSERINE O-ACETYLTRANSFERASE"/>
    <property type="match status" value="1"/>
</dbReference>
<dbReference type="Gene3D" id="1.10.1740.110">
    <property type="match status" value="1"/>
</dbReference>
<dbReference type="GO" id="GO:0008899">
    <property type="term" value="F:homoserine O-succinyltransferase activity"/>
    <property type="evidence" value="ECO:0007669"/>
    <property type="project" value="UniProtKB-UniRule"/>
</dbReference>
<protein>
    <recommendedName>
        <fullName evidence="8">Homoserine O-succinyltransferase</fullName>
        <shortName evidence="8">HST</shortName>
        <ecNumber evidence="8">2.3.1.46</ecNumber>
    </recommendedName>
    <alternativeName>
        <fullName evidence="8">Homoserine transsuccinylase</fullName>
        <shortName evidence="8">HTS</shortName>
    </alternativeName>
</protein>
<evidence type="ECO:0000256" key="1">
    <source>
        <dbReference type="ARBA" id="ARBA00011738"/>
    </source>
</evidence>
<dbReference type="Pfam" id="PF00561">
    <property type="entry name" value="Abhydrolase_1"/>
    <property type="match status" value="1"/>
</dbReference>
<evidence type="ECO:0000256" key="5">
    <source>
        <dbReference type="ARBA" id="ARBA00023167"/>
    </source>
</evidence>
<comment type="subcellular location">
    <subcellularLocation>
        <location evidence="8">Cytoplasm</location>
    </subcellularLocation>
</comment>
<evidence type="ECO:0000256" key="2">
    <source>
        <dbReference type="ARBA" id="ARBA00022490"/>
    </source>
</evidence>
<keyword evidence="4 8" id="KW-0808">Transferase</keyword>
<dbReference type="AlphaFoldDB" id="A0A238H1V0"/>
<dbReference type="InterPro" id="IPR000073">
    <property type="entry name" value="AB_hydrolase_1"/>
</dbReference>
<organism evidence="11 12">
    <name type="scientific">Burkholderia singularis</name>
    <dbReference type="NCBI Taxonomy" id="1503053"/>
    <lineage>
        <taxon>Bacteria</taxon>
        <taxon>Pseudomonadati</taxon>
        <taxon>Pseudomonadota</taxon>
        <taxon>Betaproteobacteria</taxon>
        <taxon>Burkholderiales</taxon>
        <taxon>Burkholderiaceae</taxon>
        <taxon>Burkholderia</taxon>
        <taxon>pseudomallei group</taxon>
    </lineage>
</organism>
<evidence type="ECO:0000313" key="11">
    <source>
        <dbReference type="EMBL" id="SMF99123.1"/>
    </source>
</evidence>
<keyword evidence="5 8" id="KW-0486">Methionine biosynthesis</keyword>
<feature type="binding site" evidence="8">
    <location>
        <position position="355"/>
    </location>
    <ligand>
        <name>substrate</name>
    </ligand>
</feature>
<gene>
    <name evidence="8" type="primary">metXS</name>
    <name evidence="11" type="ORF">BSIN_2341</name>
</gene>
<feature type="active site" evidence="8 9">
    <location>
        <position position="321"/>
    </location>
</feature>
<comment type="caution">
    <text evidence="8">Lacks conserved residue(s) required for the propagation of feature annotation.</text>
</comment>
<evidence type="ECO:0000256" key="8">
    <source>
        <dbReference type="HAMAP-Rule" id="MF_00296"/>
    </source>
</evidence>
<dbReference type="RefSeq" id="WP_089339772.1">
    <property type="nucleotide sequence ID" value="NZ_FXAN01000038.1"/>
</dbReference>
<keyword evidence="6 8" id="KW-0012">Acyltransferase</keyword>
<dbReference type="HAMAP" id="MF_00296">
    <property type="entry name" value="MetX_acyltransf"/>
    <property type="match status" value="1"/>
</dbReference>
<dbReference type="FunFam" id="1.10.1740.110:FF:000001">
    <property type="entry name" value="Homoserine O-acetyltransferase"/>
    <property type="match status" value="1"/>
</dbReference>
<evidence type="ECO:0000256" key="4">
    <source>
        <dbReference type="ARBA" id="ARBA00022679"/>
    </source>
</evidence>
<keyword evidence="2 8" id="KW-0963">Cytoplasm</keyword>
<keyword evidence="3 8" id="KW-0028">Amino-acid biosynthesis</keyword>
<proteinExistence type="inferred from homology"/>
<feature type="site" description="Important for acyl-CoA specificity" evidence="8">
    <location>
        <position position="323"/>
    </location>
</feature>